<dbReference type="STRING" id="643674.PAEH1_04245"/>
<dbReference type="InterPro" id="IPR038161">
    <property type="entry name" value="VirB9/CagX/TrbG_C_sf"/>
</dbReference>
<protein>
    <recommendedName>
        <fullName evidence="1">Toxin co-regulated pilus biosynthesis protein Q C-terminal domain-containing protein</fullName>
    </recommendedName>
</protein>
<organism evidence="2 3">
    <name type="scientific">Paenalcaligenes hominis</name>
    <dbReference type="NCBI Taxonomy" id="643674"/>
    <lineage>
        <taxon>Bacteria</taxon>
        <taxon>Pseudomonadati</taxon>
        <taxon>Pseudomonadota</taxon>
        <taxon>Betaproteobacteria</taxon>
        <taxon>Burkholderiales</taxon>
        <taxon>Alcaligenaceae</taxon>
        <taxon>Paenalcaligenes</taxon>
    </lineage>
</organism>
<evidence type="ECO:0000313" key="3">
    <source>
        <dbReference type="Proteomes" id="UP000189369"/>
    </source>
</evidence>
<evidence type="ECO:0000259" key="1">
    <source>
        <dbReference type="Pfam" id="PF10671"/>
    </source>
</evidence>
<accession>A0A1U9JYX8</accession>
<dbReference type="Proteomes" id="UP000189369">
    <property type="component" value="Chromosome"/>
</dbReference>
<sequence>MVYKAIAATVLLVGLSGCEHTHSWAQRFSFLASAPPSAEQFDFNWQLSGAREVAPIQLFSTPDQIWLQFAPQQTLPAIFALDAGRHRVLHYQRSEPYVIVKGNWQQLLFKGAHREAQARYASPAVSPQAHPAVSSFSDANGSVLTQELAVAQSTEPSAARQLYPDTDLDVLAEPAVASFDLSSMPFRAEPSDRTLRHTLKRWAQREGWEFQDQHWELEIDLPVVSAATFSGPFNQAVEQLMRSTALGSRPLQACFYSNKVMRVIALAQSCDPSDHRTVAAQG</sequence>
<dbReference type="AlphaFoldDB" id="A0A1U9JYX8"/>
<evidence type="ECO:0000313" key="2">
    <source>
        <dbReference type="EMBL" id="AQS50977.1"/>
    </source>
</evidence>
<dbReference type="KEGG" id="phn:PAEH1_04245"/>
<dbReference type="OrthoDB" id="8963661at2"/>
<reference evidence="2 3" key="1">
    <citation type="submission" date="2017-01" db="EMBL/GenBank/DDBJ databases">
        <title>Complete Genome Sequence of Paenalcaligenes hominis, Isolated from a paraplegic Patient with neurogenic bladder.</title>
        <authorList>
            <person name="Mukhopadhyay R."/>
            <person name="Joaquin J."/>
            <person name="Hogue R."/>
            <person name="Kilaru A."/>
            <person name="Jospin G."/>
            <person name="Mars K."/>
            <person name="Eisen J.A."/>
            <person name="Chaturvedi V."/>
        </authorList>
    </citation>
    <scope>NUCLEOTIDE SEQUENCE [LARGE SCALE GENOMIC DNA]</scope>
    <source>
        <strain evidence="2 3">15S00501</strain>
    </source>
</reference>
<dbReference type="Gene3D" id="3.55.50.70">
    <property type="match status" value="1"/>
</dbReference>
<proteinExistence type="predicted"/>
<name>A0A1U9JYX8_9BURK</name>
<dbReference type="Gene3D" id="2.60.40.2500">
    <property type="match status" value="1"/>
</dbReference>
<dbReference type="Pfam" id="PF10671">
    <property type="entry name" value="TcpQ"/>
    <property type="match status" value="1"/>
</dbReference>
<dbReference type="PROSITE" id="PS51257">
    <property type="entry name" value="PROKAR_LIPOPROTEIN"/>
    <property type="match status" value="1"/>
</dbReference>
<dbReference type="EMBL" id="CP019697">
    <property type="protein sequence ID" value="AQS50977.1"/>
    <property type="molecule type" value="Genomic_DNA"/>
</dbReference>
<dbReference type="InterPro" id="IPR018927">
    <property type="entry name" value="Pilus_synth_Q_C"/>
</dbReference>
<dbReference type="CDD" id="cd06911">
    <property type="entry name" value="VirB9_CagX_TrbG"/>
    <property type="match status" value="1"/>
</dbReference>
<dbReference type="InterPro" id="IPR033645">
    <property type="entry name" value="VirB9/CagX/TrbG_C"/>
</dbReference>
<feature type="domain" description="Toxin co-regulated pilus biosynthesis protein Q C-terminal" evidence="1">
    <location>
        <begin position="186"/>
        <end position="265"/>
    </location>
</feature>
<gene>
    <name evidence="2" type="ORF">PAEH1_04245</name>
</gene>